<gene>
    <name evidence="4" type="ORF">H310_04092</name>
</gene>
<evidence type="ECO:0000256" key="2">
    <source>
        <dbReference type="ARBA" id="ARBA00023239"/>
    </source>
</evidence>
<dbReference type="GO" id="GO:0003855">
    <property type="term" value="F:3-dehydroquinate dehydratase activity"/>
    <property type="evidence" value="ECO:0007669"/>
    <property type="project" value="UniProtKB-EC"/>
</dbReference>
<evidence type="ECO:0000256" key="1">
    <source>
        <dbReference type="ARBA" id="ARBA00012060"/>
    </source>
</evidence>
<dbReference type="InterPro" id="IPR036441">
    <property type="entry name" value="DHquinase_II_sf"/>
</dbReference>
<dbReference type="eggNOG" id="ENOG502T1FF">
    <property type="taxonomic scope" value="Eukaryota"/>
</dbReference>
<dbReference type="OrthoDB" id="63916at2759"/>
<dbReference type="Gene3D" id="3.40.50.9100">
    <property type="entry name" value="Dehydroquinase, class II"/>
    <property type="match status" value="1"/>
</dbReference>
<proteinExistence type="predicted"/>
<protein>
    <recommendedName>
        <fullName evidence="1">3-dehydroquinate dehydratase</fullName>
        <ecNumber evidence="1">4.2.1.10</ecNumber>
    </recommendedName>
</protein>
<dbReference type="GeneID" id="20081142"/>
<sequence length="264" mass="28921">MLSRLRVVGRLGKTTSSVSLTRRRVSIKSADEFFLPNLHSPPSTKHSTGLHDRMRDDALDETALYERDIELLDHELESLLGPLHDKTETDDDKLPVTPPPARFKQYQSPSPPISHALHHDQTTPAPAATRTCTLSHPRVVILNGPCSLVGGVAMQRPWASLQLELEYLSSTAGILLECQSSNHEGVIIDFLLNTSTHTVVIFNCGDLLAAYPGIQKALDLTPAKQVILLNDRPYVGTPGAHVRQLTGFGADGYKLALLATKEAW</sequence>
<dbReference type="AlphaFoldDB" id="A0A024UGQ3"/>
<dbReference type="RefSeq" id="XP_008866491.1">
    <property type="nucleotide sequence ID" value="XM_008868269.1"/>
</dbReference>
<dbReference type="VEuPathDB" id="FungiDB:H310_04092"/>
<evidence type="ECO:0000256" key="3">
    <source>
        <dbReference type="SAM" id="MobiDB-lite"/>
    </source>
</evidence>
<keyword evidence="2" id="KW-0456">Lyase</keyword>
<name>A0A024UGQ3_9STRA</name>
<organism evidence="4">
    <name type="scientific">Aphanomyces invadans</name>
    <dbReference type="NCBI Taxonomy" id="157072"/>
    <lineage>
        <taxon>Eukaryota</taxon>
        <taxon>Sar</taxon>
        <taxon>Stramenopiles</taxon>
        <taxon>Oomycota</taxon>
        <taxon>Saprolegniomycetes</taxon>
        <taxon>Saprolegniales</taxon>
        <taxon>Verrucalvaceae</taxon>
        <taxon>Aphanomyces</taxon>
    </lineage>
</organism>
<dbReference type="EC" id="4.2.1.10" evidence="1"/>
<accession>A0A024UGQ3</accession>
<dbReference type="SUPFAM" id="SSF52304">
    <property type="entry name" value="Type II 3-dehydroquinate dehydratase"/>
    <property type="match status" value="1"/>
</dbReference>
<dbReference type="EMBL" id="KI913957">
    <property type="protein sequence ID" value="ETW05052.1"/>
    <property type="molecule type" value="Genomic_DNA"/>
</dbReference>
<feature type="region of interest" description="Disordered" evidence="3">
    <location>
        <begin position="105"/>
        <end position="127"/>
    </location>
</feature>
<evidence type="ECO:0000313" key="4">
    <source>
        <dbReference type="EMBL" id="ETW05052.1"/>
    </source>
</evidence>
<reference evidence="4" key="1">
    <citation type="submission" date="2013-12" db="EMBL/GenBank/DDBJ databases">
        <title>The Genome Sequence of Aphanomyces invadans NJM9701.</title>
        <authorList>
            <consortium name="The Broad Institute Genomics Platform"/>
            <person name="Russ C."/>
            <person name="Tyler B."/>
            <person name="van West P."/>
            <person name="Dieguez-Uribeondo J."/>
            <person name="Young S.K."/>
            <person name="Zeng Q."/>
            <person name="Gargeya S."/>
            <person name="Fitzgerald M."/>
            <person name="Abouelleil A."/>
            <person name="Alvarado L."/>
            <person name="Chapman S.B."/>
            <person name="Gainer-Dewar J."/>
            <person name="Goldberg J."/>
            <person name="Griggs A."/>
            <person name="Gujja S."/>
            <person name="Hansen M."/>
            <person name="Howarth C."/>
            <person name="Imamovic A."/>
            <person name="Ireland A."/>
            <person name="Larimer J."/>
            <person name="McCowan C."/>
            <person name="Murphy C."/>
            <person name="Pearson M."/>
            <person name="Poon T.W."/>
            <person name="Priest M."/>
            <person name="Roberts A."/>
            <person name="Saif S."/>
            <person name="Shea T."/>
            <person name="Sykes S."/>
            <person name="Wortman J."/>
            <person name="Nusbaum C."/>
            <person name="Birren B."/>
        </authorList>
    </citation>
    <scope>NUCLEOTIDE SEQUENCE [LARGE SCALE GENOMIC DNA]</scope>
    <source>
        <strain evidence="4">NJM9701</strain>
    </source>
</reference>